<dbReference type="Pfam" id="PF21378">
    <property type="entry name" value="YceM-like_C"/>
    <property type="match status" value="1"/>
</dbReference>
<dbReference type="EMBL" id="JASCTH010000001">
    <property type="protein sequence ID" value="MDI6097204.1"/>
    <property type="molecule type" value="Genomic_DNA"/>
</dbReference>
<evidence type="ECO:0000313" key="3">
    <source>
        <dbReference type="EMBL" id="MDI6097204.1"/>
    </source>
</evidence>
<sequence length="314" mass="33444">MDDPVTAETPRHRIGIVGAGDIARKVYFPLLGTDPGIEIVAVASRTRAKAEALAQRYRLPEVCDTVTEVLARRPDIVFVHAGTAAHAEIVGECLDAGVHVYVDKPLSEDLAEVERLTLRAADLGLLLAVGFNRRFAPMVRAAVDAVPAPTMIVAEKHRKSLQARPARETVHDDLIHVVDLAVWAGGLTAQGDVSAVVRSEGGRLLAAALTVTAPAGFAQVSMARDAGQDFERLFLAGDGVSATVDDLDTAVLRSAGSTQTRSFGSWDDILVRRGFSGVVGHVLESLEKPERCEVSAAAVLDTHRITDRIARAVV</sequence>
<name>A0ABT6WBT4_9ACTN</name>
<dbReference type="InterPro" id="IPR051317">
    <property type="entry name" value="Gfo/Idh/MocA_oxidoreduct"/>
</dbReference>
<evidence type="ECO:0000313" key="4">
    <source>
        <dbReference type="Proteomes" id="UP001241758"/>
    </source>
</evidence>
<dbReference type="Gene3D" id="3.30.360.10">
    <property type="entry name" value="Dihydrodipicolinate Reductase, domain 2"/>
    <property type="match status" value="1"/>
</dbReference>
<dbReference type="Proteomes" id="UP001241758">
    <property type="component" value="Unassembled WGS sequence"/>
</dbReference>
<evidence type="ECO:0000259" key="2">
    <source>
        <dbReference type="Pfam" id="PF21378"/>
    </source>
</evidence>
<dbReference type="Gene3D" id="3.40.50.720">
    <property type="entry name" value="NAD(P)-binding Rossmann-like Domain"/>
    <property type="match status" value="1"/>
</dbReference>
<evidence type="ECO:0000259" key="1">
    <source>
        <dbReference type="Pfam" id="PF01408"/>
    </source>
</evidence>
<organism evidence="3 4">
    <name type="scientific">Actinoplanes sandaracinus</name>
    <dbReference type="NCBI Taxonomy" id="3045177"/>
    <lineage>
        <taxon>Bacteria</taxon>
        <taxon>Bacillati</taxon>
        <taxon>Actinomycetota</taxon>
        <taxon>Actinomycetes</taxon>
        <taxon>Micromonosporales</taxon>
        <taxon>Micromonosporaceae</taxon>
        <taxon>Actinoplanes</taxon>
    </lineage>
</organism>
<dbReference type="SUPFAM" id="SSF55347">
    <property type="entry name" value="Glyceraldehyde-3-phosphate dehydrogenase-like, C-terminal domain"/>
    <property type="match status" value="1"/>
</dbReference>
<feature type="domain" description="Gfo/Idh/MocA-like oxidoreductase N-terminal" evidence="1">
    <location>
        <begin position="13"/>
        <end position="131"/>
    </location>
</feature>
<comment type="caution">
    <text evidence="3">The sequence shown here is derived from an EMBL/GenBank/DDBJ whole genome shotgun (WGS) entry which is preliminary data.</text>
</comment>
<dbReference type="InterPro" id="IPR048477">
    <property type="entry name" value="YceM-like_C"/>
</dbReference>
<dbReference type="Pfam" id="PF01408">
    <property type="entry name" value="GFO_IDH_MocA"/>
    <property type="match status" value="1"/>
</dbReference>
<proteinExistence type="predicted"/>
<dbReference type="RefSeq" id="WP_282756459.1">
    <property type="nucleotide sequence ID" value="NZ_JASCTH010000001.1"/>
</dbReference>
<dbReference type="PANTHER" id="PTHR43708">
    <property type="entry name" value="CONSERVED EXPRESSED OXIDOREDUCTASE (EUROFUNG)"/>
    <property type="match status" value="1"/>
</dbReference>
<dbReference type="SUPFAM" id="SSF51735">
    <property type="entry name" value="NAD(P)-binding Rossmann-fold domains"/>
    <property type="match status" value="1"/>
</dbReference>
<protein>
    <submittedName>
        <fullName evidence="3">Gfo/Idh/MocA family oxidoreductase</fullName>
    </submittedName>
</protein>
<gene>
    <name evidence="3" type="ORF">QLQ12_01090</name>
</gene>
<dbReference type="InterPro" id="IPR036291">
    <property type="entry name" value="NAD(P)-bd_dom_sf"/>
</dbReference>
<reference evidence="3 4" key="1">
    <citation type="submission" date="2023-05" db="EMBL/GenBank/DDBJ databases">
        <title>Actinoplanes sp. NEAU-A12 genome sequencing.</title>
        <authorList>
            <person name="Wang Z.-S."/>
        </authorList>
    </citation>
    <scope>NUCLEOTIDE SEQUENCE [LARGE SCALE GENOMIC DNA]</scope>
    <source>
        <strain evidence="3 4">NEAU-A12</strain>
    </source>
</reference>
<keyword evidence="4" id="KW-1185">Reference proteome</keyword>
<feature type="domain" description="YceM-like C-terminal" evidence="2">
    <location>
        <begin position="137"/>
        <end position="249"/>
    </location>
</feature>
<accession>A0ABT6WBT4</accession>
<dbReference type="PANTHER" id="PTHR43708:SF4">
    <property type="entry name" value="OXIDOREDUCTASE YCEM-RELATED"/>
    <property type="match status" value="1"/>
</dbReference>
<dbReference type="InterPro" id="IPR000683">
    <property type="entry name" value="Gfo/Idh/MocA-like_OxRdtase_N"/>
</dbReference>